<name>A0A0B7AWW7_9EUPU</name>
<proteinExistence type="predicted"/>
<feature type="compositionally biased region" description="Acidic residues" evidence="1">
    <location>
        <begin position="1"/>
        <end position="18"/>
    </location>
</feature>
<evidence type="ECO:0000313" key="2">
    <source>
        <dbReference type="EMBL" id="CEK85147.1"/>
    </source>
</evidence>
<gene>
    <name evidence="2" type="primary">ORF146621</name>
</gene>
<sequence length="108" mass="11390">SDYNEVENAEEEDYDEPDSYSKVPETDILSTNVIPCATTSIRANHQSPAPPSDSKASCKAVGLLKSINSAPQSCHSDGGDYSECVGLKTSTLPGILSPKNISSSNETP</sequence>
<feature type="non-terminal residue" evidence="2">
    <location>
        <position position="1"/>
    </location>
</feature>
<accession>A0A0B7AWW7</accession>
<organism evidence="2">
    <name type="scientific">Arion vulgaris</name>
    <dbReference type="NCBI Taxonomy" id="1028688"/>
    <lineage>
        <taxon>Eukaryota</taxon>
        <taxon>Metazoa</taxon>
        <taxon>Spiralia</taxon>
        <taxon>Lophotrochozoa</taxon>
        <taxon>Mollusca</taxon>
        <taxon>Gastropoda</taxon>
        <taxon>Heterobranchia</taxon>
        <taxon>Euthyneura</taxon>
        <taxon>Panpulmonata</taxon>
        <taxon>Eupulmonata</taxon>
        <taxon>Stylommatophora</taxon>
        <taxon>Helicina</taxon>
        <taxon>Arionoidea</taxon>
        <taxon>Arionidae</taxon>
        <taxon>Arion</taxon>
    </lineage>
</organism>
<feature type="non-terminal residue" evidence="2">
    <location>
        <position position="108"/>
    </location>
</feature>
<dbReference type="AlphaFoldDB" id="A0A0B7AWW7"/>
<dbReference type="EMBL" id="HACG01038282">
    <property type="protein sequence ID" value="CEK85147.1"/>
    <property type="molecule type" value="Transcribed_RNA"/>
</dbReference>
<evidence type="ECO:0000256" key="1">
    <source>
        <dbReference type="SAM" id="MobiDB-lite"/>
    </source>
</evidence>
<reference evidence="2" key="1">
    <citation type="submission" date="2014-12" db="EMBL/GenBank/DDBJ databases">
        <title>Insight into the proteome of Arion vulgaris.</title>
        <authorList>
            <person name="Aradska J."/>
            <person name="Bulat T."/>
            <person name="Smidak R."/>
            <person name="Sarate P."/>
            <person name="Gangsoo J."/>
            <person name="Sialana F."/>
            <person name="Bilban M."/>
            <person name="Lubec G."/>
        </authorList>
    </citation>
    <scope>NUCLEOTIDE SEQUENCE</scope>
    <source>
        <tissue evidence="2">Skin</tissue>
    </source>
</reference>
<protein>
    <submittedName>
        <fullName evidence="2">Uncharacterized protein</fullName>
    </submittedName>
</protein>
<feature type="region of interest" description="Disordered" evidence="1">
    <location>
        <begin position="1"/>
        <end position="27"/>
    </location>
</feature>